<dbReference type="RefSeq" id="XP_020052901.1">
    <property type="nucleotide sequence ID" value="XM_020200033.1"/>
</dbReference>
<accession>A0A1L9WK80</accession>
<dbReference type="SUPFAM" id="SSF53474">
    <property type="entry name" value="alpha/beta-Hydrolases"/>
    <property type="match status" value="1"/>
</dbReference>
<evidence type="ECO:0000313" key="2">
    <source>
        <dbReference type="Proteomes" id="UP000184546"/>
    </source>
</evidence>
<organism evidence="1 2">
    <name type="scientific">Aspergillus aculeatus (strain ATCC 16872 / CBS 172.66 / WB 5094)</name>
    <dbReference type="NCBI Taxonomy" id="690307"/>
    <lineage>
        <taxon>Eukaryota</taxon>
        <taxon>Fungi</taxon>
        <taxon>Dikarya</taxon>
        <taxon>Ascomycota</taxon>
        <taxon>Pezizomycotina</taxon>
        <taxon>Eurotiomycetes</taxon>
        <taxon>Eurotiomycetidae</taxon>
        <taxon>Eurotiales</taxon>
        <taxon>Aspergillaceae</taxon>
        <taxon>Aspergillus</taxon>
        <taxon>Aspergillus subgen. Circumdati</taxon>
    </lineage>
</organism>
<dbReference type="InterPro" id="IPR029058">
    <property type="entry name" value="AB_hydrolase_fold"/>
</dbReference>
<dbReference type="STRING" id="690307.A0A1L9WK80"/>
<dbReference type="GeneID" id="30973847"/>
<name>A0A1L9WK80_ASPA1</name>
<keyword evidence="2" id="KW-1185">Reference proteome</keyword>
<proteinExistence type="predicted"/>
<dbReference type="AlphaFoldDB" id="A0A1L9WK80"/>
<dbReference type="OMA" id="LSMDCES"/>
<sequence>MNSQFKIIGHTIPCSSICEDYHAVKTDRPLQLAIRQYISLNNTNLSQNEISIIAGHANGIPKTYEPLWDELMISFEGKIKAIWFADCSNQGASVVLNEDNLGDDPNWFDHFRDLLGTVNRFSDQIQPPVVGVAHSFSCSQFVHLSIMHPRLLHSLIFLEPMI</sequence>
<gene>
    <name evidence="1" type="ORF">ASPACDRAFT_34303</name>
</gene>
<dbReference type="Proteomes" id="UP000184546">
    <property type="component" value="Unassembled WGS sequence"/>
</dbReference>
<evidence type="ECO:0000313" key="1">
    <source>
        <dbReference type="EMBL" id="OJJ96561.1"/>
    </source>
</evidence>
<dbReference type="OrthoDB" id="94039at2759"/>
<protein>
    <recommendedName>
        <fullName evidence="3">AB hydrolase-1 domain-containing protein</fullName>
    </recommendedName>
</protein>
<reference evidence="2" key="1">
    <citation type="journal article" date="2017" name="Genome Biol.">
        <title>Comparative genomics reveals high biological diversity and specific adaptations in the industrially and medically important fungal genus Aspergillus.</title>
        <authorList>
            <person name="de Vries R.P."/>
            <person name="Riley R."/>
            <person name="Wiebenga A."/>
            <person name="Aguilar-Osorio G."/>
            <person name="Amillis S."/>
            <person name="Uchima C.A."/>
            <person name="Anderluh G."/>
            <person name="Asadollahi M."/>
            <person name="Askin M."/>
            <person name="Barry K."/>
            <person name="Battaglia E."/>
            <person name="Bayram O."/>
            <person name="Benocci T."/>
            <person name="Braus-Stromeyer S.A."/>
            <person name="Caldana C."/>
            <person name="Canovas D."/>
            <person name="Cerqueira G.C."/>
            <person name="Chen F."/>
            <person name="Chen W."/>
            <person name="Choi C."/>
            <person name="Clum A."/>
            <person name="Dos Santos R.A."/>
            <person name="Damasio A.R."/>
            <person name="Diallinas G."/>
            <person name="Emri T."/>
            <person name="Fekete E."/>
            <person name="Flipphi M."/>
            <person name="Freyberg S."/>
            <person name="Gallo A."/>
            <person name="Gournas C."/>
            <person name="Habgood R."/>
            <person name="Hainaut M."/>
            <person name="Harispe M.L."/>
            <person name="Henrissat B."/>
            <person name="Hilden K.S."/>
            <person name="Hope R."/>
            <person name="Hossain A."/>
            <person name="Karabika E."/>
            <person name="Karaffa L."/>
            <person name="Karanyi Z."/>
            <person name="Krasevec N."/>
            <person name="Kuo A."/>
            <person name="Kusch H."/>
            <person name="LaButti K."/>
            <person name="Lagendijk E.L."/>
            <person name="Lapidus A."/>
            <person name="Levasseur A."/>
            <person name="Lindquist E."/>
            <person name="Lipzen A."/>
            <person name="Logrieco A.F."/>
            <person name="MacCabe A."/>
            <person name="Maekelae M.R."/>
            <person name="Malavazi I."/>
            <person name="Melin P."/>
            <person name="Meyer V."/>
            <person name="Mielnichuk N."/>
            <person name="Miskei M."/>
            <person name="Molnar A.P."/>
            <person name="Mule G."/>
            <person name="Ngan C.Y."/>
            <person name="Orejas M."/>
            <person name="Orosz E."/>
            <person name="Ouedraogo J.P."/>
            <person name="Overkamp K.M."/>
            <person name="Park H.-S."/>
            <person name="Perrone G."/>
            <person name="Piumi F."/>
            <person name="Punt P.J."/>
            <person name="Ram A.F."/>
            <person name="Ramon A."/>
            <person name="Rauscher S."/>
            <person name="Record E."/>
            <person name="Riano-Pachon D.M."/>
            <person name="Robert V."/>
            <person name="Roehrig J."/>
            <person name="Ruller R."/>
            <person name="Salamov A."/>
            <person name="Salih N.S."/>
            <person name="Samson R.A."/>
            <person name="Sandor E."/>
            <person name="Sanguinetti M."/>
            <person name="Schuetze T."/>
            <person name="Sepcic K."/>
            <person name="Shelest E."/>
            <person name="Sherlock G."/>
            <person name="Sophianopoulou V."/>
            <person name="Squina F.M."/>
            <person name="Sun H."/>
            <person name="Susca A."/>
            <person name="Todd R.B."/>
            <person name="Tsang A."/>
            <person name="Unkles S.E."/>
            <person name="van de Wiele N."/>
            <person name="van Rossen-Uffink D."/>
            <person name="Oliveira J.V."/>
            <person name="Vesth T.C."/>
            <person name="Visser J."/>
            <person name="Yu J.-H."/>
            <person name="Zhou M."/>
            <person name="Andersen M.R."/>
            <person name="Archer D.B."/>
            <person name="Baker S.E."/>
            <person name="Benoit I."/>
            <person name="Brakhage A.A."/>
            <person name="Braus G.H."/>
            <person name="Fischer R."/>
            <person name="Frisvad J.C."/>
            <person name="Goldman G.H."/>
            <person name="Houbraken J."/>
            <person name="Oakley B."/>
            <person name="Pocsi I."/>
            <person name="Scazzocchio C."/>
            <person name="Seiboth B."/>
            <person name="vanKuyk P.A."/>
            <person name="Wortman J."/>
            <person name="Dyer P.S."/>
            <person name="Grigoriev I.V."/>
        </authorList>
    </citation>
    <scope>NUCLEOTIDE SEQUENCE [LARGE SCALE GENOMIC DNA]</scope>
    <source>
        <strain evidence="2">ATCC 16872 / CBS 172.66 / WB 5094</strain>
    </source>
</reference>
<dbReference type="VEuPathDB" id="FungiDB:ASPACDRAFT_34303"/>
<feature type="non-terminal residue" evidence="1">
    <location>
        <position position="162"/>
    </location>
</feature>
<evidence type="ECO:0008006" key="3">
    <source>
        <dbReference type="Google" id="ProtNLM"/>
    </source>
</evidence>
<dbReference type="Gene3D" id="3.40.50.1820">
    <property type="entry name" value="alpha/beta hydrolase"/>
    <property type="match status" value="1"/>
</dbReference>
<dbReference type="EMBL" id="KV878985">
    <property type="protein sequence ID" value="OJJ96561.1"/>
    <property type="molecule type" value="Genomic_DNA"/>
</dbReference>